<comment type="caution">
    <text evidence="6">The sequence shown here is derived from an EMBL/GenBank/DDBJ whole genome shotgun (WGS) entry which is preliminary data.</text>
</comment>
<dbReference type="GO" id="GO:0006355">
    <property type="term" value="P:regulation of DNA-templated transcription"/>
    <property type="evidence" value="ECO:0007669"/>
    <property type="project" value="InterPro"/>
</dbReference>
<evidence type="ECO:0000256" key="1">
    <source>
        <dbReference type="ARBA" id="ARBA00022553"/>
    </source>
</evidence>
<dbReference type="SUPFAM" id="SSF46894">
    <property type="entry name" value="C-terminal effector domain of the bipartite response regulators"/>
    <property type="match status" value="1"/>
</dbReference>
<evidence type="ECO:0000259" key="4">
    <source>
        <dbReference type="PROSITE" id="PS50043"/>
    </source>
</evidence>
<dbReference type="InterPro" id="IPR011006">
    <property type="entry name" value="CheY-like_superfamily"/>
</dbReference>
<evidence type="ECO:0000313" key="6">
    <source>
        <dbReference type="EMBL" id="POR03619.1"/>
    </source>
</evidence>
<dbReference type="InterPro" id="IPR058245">
    <property type="entry name" value="NreC/VraR/RcsB-like_REC"/>
</dbReference>
<protein>
    <recommendedName>
        <fullName evidence="8">LuxR family transcriptional regulator</fullName>
    </recommendedName>
</protein>
<dbReference type="SMART" id="SM00448">
    <property type="entry name" value="REC"/>
    <property type="match status" value="1"/>
</dbReference>
<dbReference type="PANTHER" id="PTHR43214:SF43">
    <property type="entry name" value="TWO-COMPONENT RESPONSE REGULATOR"/>
    <property type="match status" value="1"/>
</dbReference>
<evidence type="ECO:0000259" key="5">
    <source>
        <dbReference type="PROSITE" id="PS50110"/>
    </source>
</evidence>
<dbReference type="SUPFAM" id="SSF52172">
    <property type="entry name" value="CheY-like"/>
    <property type="match status" value="1"/>
</dbReference>
<evidence type="ECO:0000256" key="3">
    <source>
        <dbReference type="PROSITE-ProRule" id="PRU00169"/>
    </source>
</evidence>
<dbReference type="Pfam" id="PF00072">
    <property type="entry name" value="Response_reg"/>
    <property type="match status" value="1"/>
</dbReference>
<dbReference type="GO" id="GO:0003677">
    <property type="term" value="F:DNA binding"/>
    <property type="evidence" value="ECO:0007669"/>
    <property type="project" value="UniProtKB-KW"/>
</dbReference>
<dbReference type="CDD" id="cd06170">
    <property type="entry name" value="LuxR_C_like"/>
    <property type="match status" value="1"/>
</dbReference>
<dbReference type="InterPro" id="IPR039420">
    <property type="entry name" value="WalR-like"/>
</dbReference>
<keyword evidence="2" id="KW-0238">DNA-binding</keyword>
<accession>A0A2S4JVQ9</accession>
<reference evidence="7" key="1">
    <citation type="submission" date="2015-12" db="EMBL/GenBank/DDBJ databases">
        <authorList>
            <person name="Lodha T.D."/>
            <person name="Chintalapati S."/>
            <person name="Chintalapati V.R."/>
            <person name="Sravanthi T."/>
        </authorList>
    </citation>
    <scope>NUCLEOTIDE SEQUENCE [LARGE SCALE GENOMIC DNA]</scope>
    <source>
        <strain evidence="7">JC133</strain>
    </source>
</reference>
<evidence type="ECO:0000256" key="2">
    <source>
        <dbReference type="ARBA" id="ARBA00023125"/>
    </source>
</evidence>
<feature type="modified residue" description="4-aspartylphosphate" evidence="3">
    <location>
        <position position="49"/>
    </location>
</feature>
<dbReference type="PROSITE" id="PS50043">
    <property type="entry name" value="HTH_LUXR_2"/>
    <property type="match status" value="1"/>
</dbReference>
<dbReference type="Gene3D" id="3.40.50.2300">
    <property type="match status" value="1"/>
</dbReference>
<dbReference type="Proteomes" id="UP000237350">
    <property type="component" value="Unassembled WGS sequence"/>
</dbReference>
<gene>
    <name evidence="6" type="ORF">AU468_05070</name>
</gene>
<dbReference type="EMBL" id="LPWH01000052">
    <property type="protein sequence ID" value="POR03619.1"/>
    <property type="molecule type" value="Genomic_DNA"/>
</dbReference>
<evidence type="ECO:0008006" key="8">
    <source>
        <dbReference type="Google" id="ProtNLM"/>
    </source>
</evidence>
<feature type="domain" description="Response regulatory" evidence="5">
    <location>
        <begin position="1"/>
        <end position="114"/>
    </location>
</feature>
<proteinExistence type="predicted"/>
<dbReference type="CDD" id="cd17535">
    <property type="entry name" value="REC_NarL-like"/>
    <property type="match status" value="1"/>
</dbReference>
<dbReference type="AlphaFoldDB" id="A0A2S4JVQ9"/>
<evidence type="ECO:0000313" key="7">
    <source>
        <dbReference type="Proteomes" id="UP000237350"/>
    </source>
</evidence>
<dbReference type="PRINTS" id="PR00038">
    <property type="entry name" value="HTHLUXR"/>
</dbReference>
<sequence length="206" mass="22713">MDDQKLFVDSMKAILETLDEELEIVGTAANGQEALAQADLLRPELVLMDVRMPVLDGVEATRRILLRHPTTRIIMLTTFEDDQYVQTAIAHGARGYLLKSISSTELITALRAVAGGMVAIDPHVIAGMVKTPAGLRPSPPPWVDTLSRREKQILGLILQGYHNREIAETIHAAEQTVRNYASRIYDKIGASDRTEAARIARESGVF</sequence>
<dbReference type="InterPro" id="IPR001789">
    <property type="entry name" value="Sig_transdc_resp-reg_receiver"/>
</dbReference>
<dbReference type="InterPro" id="IPR016032">
    <property type="entry name" value="Sig_transdc_resp-reg_C-effctor"/>
</dbReference>
<name>A0A2S4JVQ9_9SPIO</name>
<dbReference type="Pfam" id="PF00196">
    <property type="entry name" value="GerE"/>
    <property type="match status" value="1"/>
</dbReference>
<keyword evidence="1 3" id="KW-0597">Phosphoprotein</keyword>
<dbReference type="SMART" id="SM00421">
    <property type="entry name" value="HTH_LUXR"/>
    <property type="match status" value="1"/>
</dbReference>
<organism evidence="6 7">
    <name type="scientific">Alkalispirochaeta sphaeroplastigenens</name>
    <dbReference type="NCBI Taxonomy" id="1187066"/>
    <lineage>
        <taxon>Bacteria</taxon>
        <taxon>Pseudomonadati</taxon>
        <taxon>Spirochaetota</taxon>
        <taxon>Spirochaetia</taxon>
        <taxon>Spirochaetales</taxon>
        <taxon>Spirochaetaceae</taxon>
        <taxon>Alkalispirochaeta</taxon>
    </lineage>
</organism>
<dbReference type="InterPro" id="IPR000792">
    <property type="entry name" value="Tscrpt_reg_LuxR_C"/>
</dbReference>
<dbReference type="GO" id="GO:0000160">
    <property type="term" value="P:phosphorelay signal transduction system"/>
    <property type="evidence" value="ECO:0007669"/>
    <property type="project" value="InterPro"/>
</dbReference>
<keyword evidence="7" id="KW-1185">Reference proteome</keyword>
<dbReference type="PANTHER" id="PTHR43214">
    <property type="entry name" value="TWO-COMPONENT RESPONSE REGULATOR"/>
    <property type="match status" value="1"/>
</dbReference>
<feature type="domain" description="HTH luxR-type" evidence="4">
    <location>
        <begin position="139"/>
        <end position="204"/>
    </location>
</feature>
<dbReference type="PROSITE" id="PS50110">
    <property type="entry name" value="RESPONSE_REGULATORY"/>
    <property type="match status" value="1"/>
</dbReference>